<evidence type="ECO:0000313" key="2">
    <source>
        <dbReference type="EMBL" id="RPB27238.1"/>
    </source>
</evidence>
<feature type="region of interest" description="Disordered" evidence="1">
    <location>
        <begin position="1"/>
        <end position="50"/>
    </location>
</feature>
<dbReference type="EMBL" id="ML121532">
    <property type="protein sequence ID" value="RPB27238.1"/>
    <property type="molecule type" value="Genomic_DNA"/>
</dbReference>
<dbReference type="InParanoid" id="A0A3N4LZX9"/>
<feature type="non-terminal residue" evidence="2">
    <location>
        <position position="75"/>
    </location>
</feature>
<keyword evidence="3" id="KW-1185">Reference proteome</keyword>
<protein>
    <submittedName>
        <fullName evidence="2">Uncharacterized protein</fullName>
    </submittedName>
</protein>
<dbReference type="Proteomes" id="UP000267821">
    <property type="component" value="Unassembled WGS sequence"/>
</dbReference>
<sequence>MGTTLDHHSGPQLGDSLQEREVNPVNSGSKHSHSRLRERESEHRKRIKDLSGQLQRLEAQSDGYRLEIEKMAQIN</sequence>
<accession>A0A3N4LZX9</accession>
<evidence type="ECO:0000313" key="3">
    <source>
        <dbReference type="Proteomes" id="UP000267821"/>
    </source>
</evidence>
<gene>
    <name evidence="2" type="ORF">L211DRAFT_866105</name>
</gene>
<proteinExistence type="predicted"/>
<organism evidence="2 3">
    <name type="scientific">Terfezia boudieri ATCC MYA-4762</name>
    <dbReference type="NCBI Taxonomy" id="1051890"/>
    <lineage>
        <taxon>Eukaryota</taxon>
        <taxon>Fungi</taxon>
        <taxon>Dikarya</taxon>
        <taxon>Ascomycota</taxon>
        <taxon>Pezizomycotina</taxon>
        <taxon>Pezizomycetes</taxon>
        <taxon>Pezizales</taxon>
        <taxon>Pezizaceae</taxon>
        <taxon>Terfezia</taxon>
    </lineage>
</organism>
<reference evidence="2 3" key="1">
    <citation type="journal article" date="2018" name="Nat. Ecol. Evol.">
        <title>Pezizomycetes genomes reveal the molecular basis of ectomycorrhizal truffle lifestyle.</title>
        <authorList>
            <person name="Murat C."/>
            <person name="Payen T."/>
            <person name="Noel B."/>
            <person name="Kuo A."/>
            <person name="Morin E."/>
            <person name="Chen J."/>
            <person name="Kohler A."/>
            <person name="Krizsan K."/>
            <person name="Balestrini R."/>
            <person name="Da Silva C."/>
            <person name="Montanini B."/>
            <person name="Hainaut M."/>
            <person name="Levati E."/>
            <person name="Barry K.W."/>
            <person name="Belfiori B."/>
            <person name="Cichocki N."/>
            <person name="Clum A."/>
            <person name="Dockter R.B."/>
            <person name="Fauchery L."/>
            <person name="Guy J."/>
            <person name="Iotti M."/>
            <person name="Le Tacon F."/>
            <person name="Lindquist E.A."/>
            <person name="Lipzen A."/>
            <person name="Malagnac F."/>
            <person name="Mello A."/>
            <person name="Molinier V."/>
            <person name="Miyauchi S."/>
            <person name="Poulain J."/>
            <person name="Riccioni C."/>
            <person name="Rubini A."/>
            <person name="Sitrit Y."/>
            <person name="Splivallo R."/>
            <person name="Traeger S."/>
            <person name="Wang M."/>
            <person name="Zifcakova L."/>
            <person name="Wipf D."/>
            <person name="Zambonelli A."/>
            <person name="Paolocci F."/>
            <person name="Nowrousian M."/>
            <person name="Ottonello S."/>
            <person name="Baldrian P."/>
            <person name="Spatafora J.W."/>
            <person name="Henrissat B."/>
            <person name="Nagy L.G."/>
            <person name="Aury J.M."/>
            <person name="Wincker P."/>
            <person name="Grigoriev I.V."/>
            <person name="Bonfante P."/>
            <person name="Martin F.M."/>
        </authorList>
    </citation>
    <scope>NUCLEOTIDE SEQUENCE [LARGE SCALE GENOMIC DNA]</scope>
    <source>
        <strain evidence="2 3">ATCC MYA-4762</strain>
    </source>
</reference>
<dbReference type="AlphaFoldDB" id="A0A3N4LZX9"/>
<name>A0A3N4LZX9_9PEZI</name>
<evidence type="ECO:0000256" key="1">
    <source>
        <dbReference type="SAM" id="MobiDB-lite"/>
    </source>
</evidence>